<keyword evidence="1" id="KW-0812">Transmembrane</keyword>
<evidence type="ECO:0000313" key="3">
    <source>
        <dbReference type="Proteomes" id="UP001377337"/>
    </source>
</evidence>
<feature type="transmembrane region" description="Helical" evidence="1">
    <location>
        <begin position="78"/>
        <end position="97"/>
    </location>
</feature>
<name>A0ABZ2NFY1_9BACI</name>
<dbReference type="EMBL" id="CP147407">
    <property type="protein sequence ID" value="WXB96638.1"/>
    <property type="molecule type" value="Genomic_DNA"/>
</dbReference>
<organism evidence="2 3">
    <name type="scientific">Metabacillus sediminis</name>
    <dbReference type="NCBI Taxonomy" id="3117746"/>
    <lineage>
        <taxon>Bacteria</taxon>
        <taxon>Bacillati</taxon>
        <taxon>Bacillota</taxon>
        <taxon>Bacilli</taxon>
        <taxon>Bacillales</taxon>
        <taxon>Bacillaceae</taxon>
        <taxon>Metabacillus</taxon>
    </lineage>
</organism>
<dbReference type="RefSeq" id="WP_338778747.1">
    <property type="nucleotide sequence ID" value="NZ_CP147407.1"/>
</dbReference>
<feature type="transmembrane region" description="Helical" evidence="1">
    <location>
        <begin position="49"/>
        <end position="66"/>
    </location>
</feature>
<sequence>MNEIIGKTLFLIGSLLILHFLYSLLFLLSKRAGKGLYNWLTMDNCLLELLSFPLFTPVYFVATKIYDRFNWLIARLFILLYAILLFSLAIACFVLGAP</sequence>
<proteinExistence type="predicted"/>
<feature type="transmembrane region" description="Helical" evidence="1">
    <location>
        <begin position="9"/>
        <end position="29"/>
    </location>
</feature>
<reference evidence="2 3" key="1">
    <citation type="submission" date="2024-02" db="EMBL/GenBank/DDBJ databases">
        <title>Seven novel Bacillus-like species.</title>
        <authorList>
            <person name="Liu G."/>
        </authorList>
    </citation>
    <scope>NUCLEOTIDE SEQUENCE [LARGE SCALE GENOMIC DNA]</scope>
    <source>
        <strain evidence="2 3">FJAT-52054</strain>
    </source>
</reference>
<keyword evidence="3" id="KW-1185">Reference proteome</keyword>
<accession>A0ABZ2NFY1</accession>
<evidence type="ECO:0000256" key="1">
    <source>
        <dbReference type="SAM" id="Phobius"/>
    </source>
</evidence>
<evidence type="ECO:0000313" key="2">
    <source>
        <dbReference type="EMBL" id="WXB96638.1"/>
    </source>
</evidence>
<protein>
    <submittedName>
        <fullName evidence="2">Uncharacterized protein</fullName>
    </submittedName>
</protein>
<keyword evidence="1" id="KW-1133">Transmembrane helix</keyword>
<keyword evidence="1" id="KW-0472">Membrane</keyword>
<dbReference type="Proteomes" id="UP001377337">
    <property type="component" value="Chromosome"/>
</dbReference>
<gene>
    <name evidence="2" type="ORF">WCV65_19215</name>
</gene>